<evidence type="ECO:0000313" key="4">
    <source>
        <dbReference type="Proteomes" id="UP000239649"/>
    </source>
</evidence>
<feature type="region of interest" description="Disordered" evidence="1">
    <location>
        <begin position="1"/>
        <end position="63"/>
    </location>
</feature>
<evidence type="ECO:0000259" key="2">
    <source>
        <dbReference type="PROSITE" id="PS50011"/>
    </source>
</evidence>
<dbReference type="Gene3D" id="1.10.510.10">
    <property type="entry name" value="Transferase(Phosphotransferase) domain 1"/>
    <property type="match status" value="1"/>
</dbReference>
<dbReference type="GO" id="GO:0009507">
    <property type="term" value="C:chloroplast"/>
    <property type="evidence" value="ECO:0007669"/>
    <property type="project" value="TreeGrafter"/>
</dbReference>
<sequence length="499" mass="53426">MRPLCLQQRSTTRPFVPSSRPTRHNGHCTAPWVREQPSVGTCRRRQRRPQAASGSSGAGDGESVDIDALAARLSAEAEKLRQSTAGGTADAAEEQSAARRGGRQDATQPFGYETKAEEAEILASVGEGGLLPEEFELMQELGTINIQQISTTTDYEESPLPTSERSARTAVIAYMASFFTGMPFQDPVATLVKEYLPGAKAVACNELQVLKHLAGMPDLTMKWQVAASPLQSNPPIVRLLGYFVAGQTAKAQALLPGEPEPEDAVWVVLKWEGLAPLALYPSAQQTSGIGLGRLFGGQDSSLRDRWRMLRAITRGALQALAYVHEAGVVHGALGSGSIMLSTFDDRSAQRVVVKLDNFGFARQITVEGQRRERGGAVRGSPDTLPPQPAPLATDDTPLGLGQRDDLRALAVVLLECILSAMAASGPSQLTTADSIQRLLGEVFLYGFPEFRQYCEDEPDWQAAVELLGADNGAGWDVLEALVVGSASAAELAGGRFCKL</sequence>
<dbReference type="PANTHER" id="PTHR36796">
    <property type="entry name" value="PROTEIN KINASE SUPERFAMILY PROTEIN"/>
    <property type="match status" value="1"/>
</dbReference>
<feature type="region of interest" description="Disordered" evidence="1">
    <location>
        <begin position="369"/>
        <end position="397"/>
    </location>
</feature>
<dbReference type="OrthoDB" id="1076at2759"/>
<proteinExistence type="predicted"/>
<reference evidence="3 4" key="1">
    <citation type="journal article" date="2018" name="Plant J.">
        <title>Genome sequences of Chlorella sorokiniana UTEX 1602 and Micractinium conductrix SAG 241.80: implications to maltose excretion by a green alga.</title>
        <authorList>
            <person name="Arriola M.B."/>
            <person name="Velmurugan N."/>
            <person name="Zhang Y."/>
            <person name="Plunkett M.H."/>
            <person name="Hondzo H."/>
            <person name="Barney B.M."/>
        </authorList>
    </citation>
    <scope>NUCLEOTIDE SEQUENCE [LARGE SCALE GENOMIC DNA]</scope>
    <source>
        <strain evidence="3 4">SAG 241.80</strain>
    </source>
</reference>
<protein>
    <submittedName>
        <fullName evidence="3">ATP binding</fullName>
    </submittedName>
</protein>
<gene>
    <name evidence="3" type="ORF">C2E20_4219</name>
</gene>
<dbReference type="Proteomes" id="UP000239649">
    <property type="component" value="Unassembled WGS sequence"/>
</dbReference>
<keyword evidence="4" id="KW-1185">Reference proteome</keyword>
<name>A0A2P6VES5_9CHLO</name>
<dbReference type="InterPro" id="IPR011009">
    <property type="entry name" value="Kinase-like_dom_sf"/>
</dbReference>
<dbReference type="GO" id="GO:0005524">
    <property type="term" value="F:ATP binding"/>
    <property type="evidence" value="ECO:0007669"/>
    <property type="project" value="InterPro"/>
</dbReference>
<feature type="domain" description="Protein kinase" evidence="2">
    <location>
        <begin position="135"/>
        <end position="499"/>
    </location>
</feature>
<dbReference type="InterPro" id="IPR000719">
    <property type="entry name" value="Prot_kinase_dom"/>
</dbReference>
<accession>A0A2P6VES5</accession>
<dbReference type="EMBL" id="LHPF02000010">
    <property type="protein sequence ID" value="PSC72592.1"/>
    <property type="molecule type" value="Genomic_DNA"/>
</dbReference>
<dbReference type="PANTHER" id="PTHR36796:SF1">
    <property type="entry name" value="PROTEIN KINASE SUPERFAMILY PROTEIN"/>
    <property type="match status" value="1"/>
</dbReference>
<dbReference type="AlphaFoldDB" id="A0A2P6VES5"/>
<evidence type="ECO:0000256" key="1">
    <source>
        <dbReference type="SAM" id="MobiDB-lite"/>
    </source>
</evidence>
<feature type="region of interest" description="Disordered" evidence="1">
    <location>
        <begin position="79"/>
        <end position="108"/>
    </location>
</feature>
<dbReference type="GO" id="GO:0004672">
    <property type="term" value="F:protein kinase activity"/>
    <property type="evidence" value="ECO:0007669"/>
    <property type="project" value="InterPro"/>
</dbReference>
<dbReference type="PROSITE" id="PS50011">
    <property type="entry name" value="PROTEIN_KINASE_DOM"/>
    <property type="match status" value="1"/>
</dbReference>
<evidence type="ECO:0000313" key="3">
    <source>
        <dbReference type="EMBL" id="PSC72592.1"/>
    </source>
</evidence>
<dbReference type="SUPFAM" id="SSF56112">
    <property type="entry name" value="Protein kinase-like (PK-like)"/>
    <property type="match status" value="1"/>
</dbReference>
<comment type="caution">
    <text evidence="3">The sequence shown here is derived from an EMBL/GenBank/DDBJ whole genome shotgun (WGS) entry which is preliminary data.</text>
</comment>
<organism evidence="3 4">
    <name type="scientific">Micractinium conductrix</name>
    <dbReference type="NCBI Taxonomy" id="554055"/>
    <lineage>
        <taxon>Eukaryota</taxon>
        <taxon>Viridiplantae</taxon>
        <taxon>Chlorophyta</taxon>
        <taxon>core chlorophytes</taxon>
        <taxon>Trebouxiophyceae</taxon>
        <taxon>Chlorellales</taxon>
        <taxon>Chlorellaceae</taxon>
        <taxon>Chlorella clade</taxon>
        <taxon>Micractinium</taxon>
    </lineage>
</organism>